<keyword evidence="4" id="KW-1185">Reference proteome</keyword>
<feature type="domain" description="DUF4283" evidence="1">
    <location>
        <begin position="2"/>
        <end position="75"/>
    </location>
</feature>
<dbReference type="AlphaFoldDB" id="A0A067DWB6"/>
<feature type="non-terminal residue" evidence="3">
    <location>
        <position position="400"/>
    </location>
</feature>
<dbReference type="PANTHER" id="PTHR31286">
    <property type="entry name" value="GLYCINE-RICH CELL WALL STRUCTURAL PROTEIN 1.8-LIKE"/>
    <property type="match status" value="1"/>
</dbReference>
<dbReference type="Pfam" id="PF14111">
    <property type="entry name" value="DUF4283"/>
    <property type="match status" value="1"/>
</dbReference>
<dbReference type="InterPro" id="IPR025558">
    <property type="entry name" value="DUF4283"/>
</dbReference>
<feature type="domain" description="Zinc knuckle CX2CX4HX4C" evidence="2">
    <location>
        <begin position="119"/>
        <end position="169"/>
    </location>
</feature>
<dbReference type="Proteomes" id="UP000027120">
    <property type="component" value="Unassembled WGS sequence"/>
</dbReference>
<name>A0A067DWB6_CITSI</name>
<dbReference type="EMBL" id="KK785234">
    <property type="protein sequence ID" value="KDO45870.1"/>
    <property type="molecule type" value="Genomic_DNA"/>
</dbReference>
<proteinExistence type="predicted"/>
<evidence type="ECO:0008006" key="5">
    <source>
        <dbReference type="Google" id="ProtNLM"/>
    </source>
</evidence>
<dbReference type="InterPro" id="IPR040256">
    <property type="entry name" value="At4g02000-like"/>
</dbReference>
<accession>A0A067DWB6</accession>
<evidence type="ECO:0000259" key="1">
    <source>
        <dbReference type="Pfam" id="PF14111"/>
    </source>
</evidence>
<organism evidence="3 4">
    <name type="scientific">Citrus sinensis</name>
    <name type="common">Sweet orange</name>
    <name type="synonym">Citrus aurantium var. sinensis</name>
    <dbReference type="NCBI Taxonomy" id="2711"/>
    <lineage>
        <taxon>Eukaryota</taxon>
        <taxon>Viridiplantae</taxon>
        <taxon>Streptophyta</taxon>
        <taxon>Embryophyta</taxon>
        <taxon>Tracheophyta</taxon>
        <taxon>Spermatophyta</taxon>
        <taxon>Magnoliopsida</taxon>
        <taxon>eudicotyledons</taxon>
        <taxon>Gunneridae</taxon>
        <taxon>Pentapetalae</taxon>
        <taxon>rosids</taxon>
        <taxon>malvids</taxon>
        <taxon>Sapindales</taxon>
        <taxon>Rutaceae</taxon>
        <taxon>Aurantioideae</taxon>
        <taxon>Citrus</taxon>
    </lineage>
</organism>
<evidence type="ECO:0000313" key="4">
    <source>
        <dbReference type="Proteomes" id="UP000027120"/>
    </source>
</evidence>
<gene>
    <name evidence="3" type="ORF">CISIN_1g040198mg</name>
</gene>
<sequence length="400" mass="45568">MQNYLVGKILTNKKANMEAFKAVIHDVWKTVKIVMIECVGDNLLLFQFNSDGDKKRVFASGPWSFKNAIIVLTKLKGVGDPAKLDFTHISFWIQIIIFEFYVRSYGDFTGRFLRLRVIIDATKPLRKCIKLLSPELETKVIILLVRYEKLPDFYYNCVKIGHVRRECSKDKESSSLKVRANLDFKYSLETERVQLQPFVQGEDEAEHGNVPDHGSLHNDGSKWDNTVTLGNHYSSIASGAFNEFGGEAISEEDYTWEANLRVETEGVIDSIRLPNQAVAHTVTYEKGLIHDDNGNSGEMNYKKPIIGLRNAIKPVKSGKPRKWPIKQVIGNKANSGIGIKRHMWKLTHCPQRNREIWDSSIFSRFLLSAQSIKRKLGFDSCFIVDHNGLSDGLALLWMDD</sequence>
<evidence type="ECO:0000313" key="3">
    <source>
        <dbReference type="EMBL" id="KDO45870.1"/>
    </source>
</evidence>
<protein>
    <recommendedName>
        <fullName evidence="5">DUF4283 domain-containing protein</fullName>
    </recommendedName>
</protein>
<dbReference type="PANTHER" id="PTHR31286:SF167">
    <property type="entry name" value="OS09G0268800 PROTEIN"/>
    <property type="match status" value="1"/>
</dbReference>
<reference evidence="3 4" key="1">
    <citation type="submission" date="2014-04" db="EMBL/GenBank/DDBJ databases">
        <authorList>
            <consortium name="International Citrus Genome Consortium"/>
            <person name="Gmitter F."/>
            <person name="Chen C."/>
            <person name="Farmerie W."/>
            <person name="Harkins T."/>
            <person name="Desany B."/>
            <person name="Mohiuddin M."/>
            <person name="Kodira C."/>
            <person name="Borodovsky M."/>
            <person name="Lomsadze A."/>
            <person name="Burns P."/>
            <person name="Jenkins J."/>
            <person name="Prochnik S."/>
            <person name="Shu S."/>
            <person name="Chapman J."/>
            <person name="Pitluck S."/>
            <person name="Schmutz J."/>
            <person name="Rokhsar D."/>
        </authorList>
    </citation>
    <scope>NUCLEOTIDE SEQUENCE</scope>
</reference>
<evidence type="ECO:0000259" key="2">
    <source>
        <dbReference type="Pfam" id="PF14392"/>
    </source>
</evidence>
<dbReference type="Pfam" id="PF14392">
    <property type="entry name" value="zf-CCHC_4"/>
    <property type="match status" value="1"/>
</dbReference>
<dbReference type="InterPro" id="IPR025836">
    <property type="entry name" value="Zn_knuckle_CX2CX4HX4C"/>
</dbReference>